<protein>
    <submittedName>
        <fullName evidence="1">Four helix bundle protein</fullName>
    </submittedName>
</protein>
<accession>A0A7T7JIF2</accession>
<dbReference type="SUPFAM" id="SSF158446">
    <property type="entry name" value="IVS-encoded protein-like"/>
    <property type="match status" value="1"/>
</dbReference>
<sequence length="60" mass="6810">MRFCVVARGSLSETSDHLIIALDDNIITSKVFDAYYIEHESCLKLINGYILYLKNKKGGE</sequence>
<dbReference type="Gene3D" id="1.20.1440.60">
    <property type="entry name" value="23S rRNA-intervening sequence"/>
    <property type="match status" value="1"/>
</dbReference>
<proteinExistence type="predicted"/>
<gene>
    <name evidence="1" type="ORF">GO620_005960</name>
</gene>
<dbReference type="InterPro" id="IPR012657">
    <property type="entry name" value="23S_rRNA-intervening_sequence"/>
</dbReference>
<dbReference type="EMBL" id="CP066775">
    <property type="protein sequence ID" value="QQL51518.1"/>
    <property type="molecule type" value="Genomic_DNA"/>
</dbReference>
<dbReference type="Proteomes" id="UP000429232">
    <property type="component" value="Chromosome"/>
</dbReference>
<keyword evidence="2" id="KW-1185">Reference proteome</keyword>
<organism evidence="1 2">
    <name type="scientific">Mucilaginibacter ginkgonis</name>
    <dbReference type="NCBI Taxonomy" id="2682091"/>
    <lineage>
        <taxon>Bacteria</taxon>
        <taxon>Pseudomonadati</taxon>
        <taxon>Bacteroidota</taxon>
        <taxon>Sphingobacteriia</taxon>
        <taxon>Sphingobacteriales</taxon>
        <taxon>Sphingobacteriaceae</taxon>
        <taxon>Mucilaginibacter</taxon>
    </lineage>
</organism>
<evidence type="ECO:0000313" key="2">
    <source>
        <dbReference type="Proteomes" id="UP000429232"/>
    </source>
</evidence>
<reference evidence="1 2" key="1">
    <citation type="submission" date="2020-12" db="EMBL/GenBank/DDBJ databases">
        <title>HMF7856_wgs.fasta genome submission.</title>
        <authorList>
            <person name="Kang H."/>
            <person name="Kim H."/>
            <person name="Joh K."/>
        </authorList>
    </citation>
    <scope>NUCLEOTIDE SEQUENCE [LARGE SCALE GENOMIC DNA]</scope>
    <source>
        <strain evidence="1 2">HMF7856</strain>
    </source>
</reference>
<dbReference type="AlphaFoldDB" id="A0A7T7JIF2"/>
<dbReference type="InterPro" id="IPR036583">
    <property type="entry name" value="23S_rRNA_IVS_sf"/>
</dbReference>
<dbReference type="KEGG" id="mgik:GO620_005960"/>
<evidence type="ECO:0000313" key="1">
    <source>
        <dbReference type="EMBL" id="QQL51518.1"/>
    </source>
</evidence>
<name>A0A7T7JIF2_9SPHI</name>
<dbReference type="NCBIfam" id="TIGR02436">
    <property type="entry name" value="four helix bundle protein"/>
    <property type="match status" value="1"/>
</dbReference>